<comment type="caution">
    <text evidence="2">The sequence shown here is derived from an EMBL/GenBank/DDBJ whole genome shotgun (WGS) entry which is preliminary data.</text>
</comment>
<organism evidence="2 3">
    <name type="scientific">Gardnerella vaginalis</name>
    <dbReference type="NCBI Taxonomy" id="2702"/>
    <lineage>
        <taxon>Bacteria</taxon>
        <taxon>Bacillati</taxon>
        <taxon>Actinomycetota</taxon>
        <taxon>Actinomycetes</taxon>
        <taxon>Bifidobacteriales</taxon>
        <taxon>Bifidobacteriaceae</taxon>
        <taxon>Gardnerella</taxon>
    </lineage>
</organism>
<keyword evidence="1" id="KW-1277">Toxin-antitoxin system</keyword>
<dbReference type="EMBL" id="PKJN01000001">
    <property type="protein sequence ID" value="PKZ60415.1"/>
    <property type="molecule type" value="Genomic_DNA"/>
</dbReference>
<protein>
    <submittedName>
        <fullName evidence="2">Type II toxin-antitoxin system RelE/ParE family toxin</fullName>
    </submittedName>
</protein>
<dbReference type="Gene3D" id="3.30.2310.20">
    <property type="entry name" value="RelE-like"/>
    <property type="match status" value="1"/>
</dbReference>
<dbReference type="Proteomes" id="UP000234905">
    <property type="component" value="Unassembled WGS sequence"/>
</dbReference>
<sequence length="106" mass="12573">MIYAVHISHEAEEDLRGIYAYIAFNLLSLKNAQGQVNRLEKAILSLDEFPFVHRLVSFEPWRSRGLRFMACDNFLIFYFVFEEKHEVMVSRVLYGKRDIEKVINDN</sequence>
<dbReference type="InterPro" id="IPR035093">
    <property type="entry name" value="RelE/ParE_toxin_dom_sf"/>
</dbReference>
<dbReference type="AlphaFoldDB" id="A0AAP8ITE0"/>
<evidence type="ECO:0000313" key="3">
    <source>
        <dbReference type="Proteomes" id="UP000234905"/>
    </source>
</evidence>
<name>A0AAP8ITE0_GARVA</name>
<reference evidence="2 3" key="1">
    <citation type="submission" date="2017-12" db="EMBL/GenBank/DDBJ databases">
        <title>Phylogenetic diversity of female urinary microbiome.</title>
        <authorList>
            <person name="Thomas-White K."/>
            <person name="Wolfe A.J."/>
        </authorList>
    </citation>
    <scope>NUCLEOTIDE SEQUENCE [LARGE SCALE GENOMIC DNA]</scope>
    <source>
        <strain evidence="2 3">UMB0682</strain>
    </source>
</reference>
<accession>A0AAP8ITE0</accession>
<dbReference type="InterPro" id="IPR007712">
    <property type="entry name" value="RelE/ParE_toxin"/>
</dbReference>
<gene>
    <name evidence="2" type="ORF">CYJ61_03330</name>
</gene>
<proteinExistence type="predicted"/>
<dbReference type="Pfam" id="PF05016">
    <property type="entry name" value="ParE_toxin"/>
    <property type="match status" value="1"/>
</dbReference>
<evidence type="ECO:0000256" key="1">
    <source>
        <dbReference type="ARBA" id="ARBA00022649"/>
    </source>
</evidence>
<evidence type="ECO:0000313" key="2">
    <source>
        <dbReference type="EMBL" id="PKZ60415.1"/>
    </source>
</evidence>